<gene>
    <name evidence="2" type="ORF">AALO_G00058880</name>
</gene>
<reference evidence="2" key="1">
    <citation type="submission" date="2020-10" db="EMBL/GenBank/DDBJ databases">
        <title>Chromosome-scale genome assembly of the Allis shad, Alosa alosa.</title>
        <authorList>
            <person name="Margot Z."/>
            <person name="Christophe K."/>
            <person name="Cabau C."/>
            <person name="Louis A."/>
            <person name="Berthelot C."/>
            <person name="Parey E."/>
            <person name="Roest Crollius H."/>
            <person name="Montfort J."/>
            <person name="Robinson-Rechavi M."/>
            <person name="Bucao C."/>
            <person name="Bouchez O."/>
            <person name="Gislard M."/>
            <person name="Lluch J."/>
            <person name="Milhes M."/>
            <person name="Lampietro C."/>
            <person name="Lopez Roques C."/>
            <person name="Donnadieu C."/>
            <person name="Braasch I."/>
            <person name="Desvignes T."/>
            <person name="Postlethwait J."/>
            <person name="Bobe J."/>
            <person name="Guiguen Y."/>
        </authorList>
    </citation>
    <scope>NUCLEOTIDE SEQUENCE</scope>
    <source>
        <strain evidence="2">M-15738</strain>
        <tissue evidence="2">Blood</tissue>
    </source>
</reference>
<protein>
    <recommendedName>
        <fullName evidence="1">Helicase MOV-10 Ig-like domain-containing protein</fullName>
    </recommendedName>
</protein>
<name>A0AAV6HAW4_9TELE</name>
<dbReference type="InterPro" id="IPR049077">
    <property type="entry name" value="MOV-10_Ig-like"/>
</dbReference>
<dbReference type="Proteomes" id="UP000823561">
    <property type="component" value="Chromosome 4"/>
</dbReference>
<organism evidence="2 3">
    <name type="scientific">Alosa alosa</name>
    <name type="common">allis shad</name>
    <dbReference type="NCBI Taxonomy" id="278164"/>
    <lineage>
        <taxon>Eukaryota</taxon>
        <taxon>Metazoa</taxon>
        <taxon>Chordata</taxon>
        <taxon>Craniata</taxon>
        <taxon>Vertebrata</taxon>
        <taxon>Euteleostomi</taxon>
        <taxon>Actinopterygii</taxon>
        <taxon>Neopterygii</taxon>
        <taxon>Teleostei</taxon>
        <taxon>Clupei</taxon>
        <taxon>Clupeiformes</taxon>
        <taxon>Clupeoidei</taxon>
        <taxon>Clupeidae</taxon>
        <taxon>Alosa</taxon>
    </lineage>
</organism>
<evidence type="ECO:0000313" key="2">
    <source>
        <dbReference type="EMBL" id="KAG5282697.1"/>
    </source>
</evidence>
<sequence>MDRALLTAEKYGISITSSVLVVDGTIRMSVRTDQVYELKLYVANTANTAMLLTHCSFLKTVPCFSLEVTRDRPLLLQPAEHHTDSFIILSHRI</sequence>
<evidence type="ECO:0000313" key="3">
    <source>
        <dbReference type="Proteomes" id="UP000823561"/>
    </source>
</evidence>
<dbReference type="EMBL" id="JADWDJ010000004">
    <property type="protein sequence ID" value="KAG5282697.1"/>
    <property type="molecule type" value="Genomic_DNA"/>
</dbReference>
<dbReference type="AlphaFoldDB" id="A0AAV6HAW4"/>
<keyword evidence="3" id="KW-1185">Reference proteome</keyword>
<proteinExistence type="predicted"/>
<comment type="caution">
    <text evidence="2">The sequence shown here is derived from an EMBL/GenBank/DDBJ whole genome shotgun (WGS) entry which is preliminary data.</text>
</comment>
<evidence type="ECO:0000259" key="1">
    <source>
        <dbReference type="Pfam" id="PF21633"/>
    </source>
</evidence>
<feature type="domain" description="Helicase MOV-10 Ig-like" evidence="1">
    <location>
        <begin position="3"/>
        <end position="82"/>
    </location>
</feature>
<dbReference type="Pfam" id="PF21633">
    <property type="entry name" value="MOV-10_Ig-like"/>
    <property type="match status" value="1"/>
</dbReference>
<accession>A0AAV6HAW4</accession>